<gene>
    <name evidence="3" type="ORF">SB593_28200</name>
</gene>
<dbReference type="InterPro" id="IPR012373">
    <property type="entry name" value="Ferrdict_sens_TM"/>
</dbReference>
<dbReference type="EMBL" id="JAWRLE010000059">
    <property type="protein sequence ID" value="MEB2582828.1"/>
    <property type="molecule type" value="Genomic_DNA"/>
</dbReference>
<comment type="caution">
    <text evidence="3">The sequence shown here is derived from an EMBL/GenBank/DDBJ whole genome shotgun (WGS) entry which is preliminary data.</text>
</comment>
<dbReference type="Pfam" id="PF16220">
    <property type="entry name" value="DUF4880"/>
    <property type="match status" value="1"/>
</dbReference>
<organism evidence="3 4">
    <name type="scientific">Burkholderia anthinoferrum</name>
    <dbReference type="NCBI Taxonomy" id="3090833"/>
    <lineage>
        <taxon>Bacteria</taxon>
        <taxon>Pseudomonadati</taxon>
        <taxon>Pseudomonadota</taxon>
        <taxon>Betaproteobacteria</taxon>
        <taxon>Burkholderiales</taxon>
        <taxon>Burkholderiaceae</taxon>
        <taxon>Burkholderia</taxon>
    </lineage>
</organism>
<reference evidence="3 4" key="1">
    <citation type="journal article" date="2023" name="Front. Microbiol.">
        <title>Genomic analyses of Burkholderia respiratory isolates indicates two evolutionarily distinct B. anthina clades.</title>
        <authorList>
            <person name="Pham A."/>
            <person name="Volmer J.G."/>
            <person name="Chambers D.C."/>
            <person name="Smith D.J."/>
            <person name="Reid D.W."/>
            <person name="Burr L."/>
            <person name="Wells T.J."/>
        </authorList>
    </citation>
    <scope>NUCLEOTIDE SEQUENCE [LARGE SCALE GENOMIC DNA]</scope>
    <source>
        <strain evidence="3 4">BCCIQ07A</strain>
    </source>
</reference>
<dbReference type="Pfam" id="PF04773">
    <property type="entry name" value="FecR"/>
    <property type="match status" value="1"/>
</dbReference>
<proteinExistence type="predicted"/>
<dbReference type="RefSeq" id="WP_089465690.1">
    <property type="nucleotide sequence ID" value="NZ_JAWRKY010000004.1"/>
</dbReference>
<evidence type="ECO:0000259" key="2">
    <source>
        <dbReference type="Pfam" id="PF16220"/>
    </source>
</evidence>
<dbReference type="PANTHER" id="PTHR30273:SF2">
    <property type="entry name" value="PROTEIN FECR"/>
    <property type="match status" value="1"/>
</dbReference>
<protein>
    <submittedName>
        <fullName evidence="3">DUF4880 domain-containing protein</fullName>
    </submittedName>
</protein>
<keyword evidence="4" id="KW-1185">Reference proteome</keyword>
<dbReference type="Proteomes" id="UP001304467">
    <property type="component" value="Unassembled WGS sequence"/>
</dbReference>
<dbReference type="InterPro" id="IPR006860">
    <property type="entry name" value="FecR"/>
</dbReference>
<dbReference type="PIRSF" id="PIRSF018266">
    <property type="entry name" value="FecR"/>
    <property type="match status" value="1"/>
</dbReference>
<name>A0ABU5WWR0_9BURK</name>
<evidence type="ECO:0000259" key="1">
    <source>
        <dbReference type="Pfam" id="PF04773"/>
    </source>
</evidence>
<sequence length="327" mass="34292">MNLADQPKVVDAIDPRVLDDAIRWMVLLRSGDATGRDRARFDAWLRADPAHARAVARLDASLGALTPPATHGLAPSALGDALLAVPARRRVVRGVLSFGALVAGAGALADRFSPIAEWSADLQTNTGEQRTATLADGSSLMLAARSAVDVDYRVDERGVRLRAGALLVRAAANARPFVVRHAERMVRARAGRFAVRVDGPWLHVAALDAPVGIAVPGGATLSLRPGLTARAGVDLIEPLAANATDEAAWTGGQLVIHTEPLGAVISRLRPYYPGVIRVTDAAAALPVTGVFRLDDPPRTLAALAATLPLEVRRYAGCVVLVSLASQA</sequence>
<feature type="domain" description="FecR protein" evidence="1">
    <location>
        <begin position="121"/>
        <end position="207"/>
    </location>
</feature>
<dbReference type="Gene3D" id="2.60.120.1440">
    <property type="match status" value="1"/>
</dbReference>
<dbReference type="InterPro" id="IPR032623">
    <property type="entry name" value="FecR_N"/>
</dbReference>
<accession>A0ABU5WWR0</accession>
<evidence type="ECO:0000313" key="4">
    <source>
        <dbReference type="Proteomes" id="UP001304467"/>
    </source>
</evidence>
<evidence type="ECO:0000313" key="3">
    <source>
        <dbReference type="EMBL" id="MEB2582828.1"/>
    </source>
</evidence>
<feature type="domain" description="FecR N-terminal" evidence="2">
    <location>
        <begin position="19"/>
        <end position="58"/>
    </location>
</feature>
<dbReference type="PANTHER" id="PTHR30273">
    <property type="entry name" value="PERIPLASMIC SIGNAL SENSOR AND SIGMA FACTOR ACTIVATOR FECR-RELATED"/>
    <property type="match status" value="1"/>
</dbReference>